<dbReference type="PRINTS" id="PR00502">
    <property type="entry name" value="NUDIXFAMILY"/>
</dbReference>
<dbReference type="RefSeq" id="WP_051304129.1">
    <property type="nucleotide sequence ID" value="NZ_QXDL01000086.1"/>
</dbReference>
<evidence type="ECO:0000256" key="2">
    <source>
        <dbReference type="ARBA" id="ARBA00022801"/>
    </source>
</evidence>
<evidence type="ECO:0000256" key="1">
    <source>
        <dbReference type="ARBA" id="ARBA00001946"/>
    </source>
</evidence>
<dbReference type="AlphaFoldDB" id="A0A399EGG0"/>
<reference evidence="5 6" key="1">
    <citation type="submission" date="2018-08" db="EMBL/GenBank/DDBJ databases">
        <title>Meiothermus terrae DSM 26712 genome sequencing project.</title>
        <authorList>
            <person name="Da Costa M.S."/>
            <person name="Albuquerque L."/>
            <person name="Raposo P."/>
            <person name="Froufe H.J.C."/>
            <person name="Barroso C.S."/>
            <person name="Egas C."/>
        </authorList>
    </citation>
    <scope>NUCLEOTIDE SEQUENCE [LARGE SCALE GENOMIC DNA]</scope>
    <source>
        <strain evidence="5 6">DSM 26712</strain>
    </source>
</reference>
<gene>
    <name evidence="5" type="primary">mutT4_1</name>
    <name evidence="5" type="ORF">Mterra_02200</name>
</gene>
<accession>A0A399EGG0</accession>
<dbReference type="Proteomes" id="UP000265715">
    <property type="component" value="Unassembled WGS sequence"/>
</dbReference>
<dbReference type="EMBL" id="QXDL01000086">
    <property type="protein sequence ID" value="RIH83727.1"/>
    <property type="molecule type" value="Genomic_DNA"/>
</dbReference>
<dbReference type="InterPro" id="IPR015797">
    <property type="entry name" value="NUDIX_hydrolase-like_dom_sf"/>
</dbReference>
<dbReference type="Gene3D" id="6.10.250.1120">
    <property type="match status" value="1"/>
</dbReference>
<comment type="cofactor">
    <cofactor evidence="1">
        <name>Mg(2+)</name>
        <dbReference type="ChEBI" id="CHEBI:18420"/>
    </cofactor>
</comment>
<name>A0A399EGG0_9DEIN</name>
<evidence type="ECO:0000313" key="6">
    <source>
        <dbReference type="Proteomes" id="UP000265715"/>
    </source>
</evidence>
<evidence type="ECO:0000256" key="3">
    <source>
        <dbReference type="RuleBase" id="RU003476"/>
    </source>
</evidence>
<dbReference type="EC" id="3.6.1.-" evidence="5"/>
<protein>
    <submittedName>
        <fullName evidence="5">Putative mutator protein MutT4</fullName>
        <ecNumber evidence="5">3.6.1.-</ecNumber>
    </submittedName>
</protein>
<comment type="caution">
    <text evidence="5">The sequence shown here is derived from an EMBL/GenBank/DDBJ whole genome shotgun (WGS) entry which is preliminary data.</text>
</comment>
<sequence length="199" mass="22450">MTTDPLPLLEKIQAIAKTGLHYSKDPYDAERYRQLLELASEYYGRLLEAPPQAVREQLLKDLGAVTPKVGSGAAVFDAGGRILLMLRRDNRRWCMPCGLVEVGETPEQCAVREAKEETGLEVRPLELVGVFTRFPMKEYTAFTLVSTVYLCEAVGGELRGSHEDLGLAYWELDEVPVWHGHQEEQARLAHALWRKRRAG</sequence>
<dbReference type="PANTHER" id="PTHR43046:SF2">
    <property type="entry name" value="8-OXO-DGTP DIPHOSPHATASE-RELATED"/>
    <property type="match status" value="1"/>
</dbReference>
<dbReference type="Gene3D" id="3.90.79.10">
    <property type="entry name" value="Nucleoside Triphosphate Pyrophosphohydrolase"/>
    <property type="match status" value="1"/>
</dbReference>
<evidence type="ECO:0000313" key="5">
    <source>
        <dbReference type="EMBL" id="RIH83727.1"/>
    </source>
</evidence>
<dbReference type="InterPro" id="IPR059176">
    <property type="entry name" value="UDP-X_N"/>
</dbReference>
<evidence type="ECO:0000259" key="4">
    <source>
        <dbReference type="PROSITE" id="PS51462"/>
    </source>
</evidence>
<comment type="similarity">
    <text evidence="3">Belongs to the Nudix hydrolase family.</text>
</comment>
<dbReference type="OrthoDB" id="9787476at2"/>
<dbReference type="Pfam" id="PF00293">
    <property type="entry name" value="NUDIX"/>
    <property type="match status" value="1"/>
</dbReference>
<keyword evidence="6" id="KW-1185">Reference proteome</keyword>
<dbReference type="Pfam" id="PF12535">
    <property type="entry name" value="Nudix_N"/>
    <property type="match status" value="1"/>
</dbReference>
<feature type="domain" description="Nudix hydrolase" evidence="4">
    <location>
        <begin position="66"/>
        <end position="196"/>
    </location>
</feature>
<dbReference type="SUPFAM" id="SSF55811">
    <property type="entry name" value="Nudix"/>
    <property type="match status" value="1"/>
</dbReference>
<dbReference type="InterPro" id="IPR020084">
    <property type="entry name" value="NUDIX_hydrolase_CS"/>
</dbReference>
<dbReference type="InterPro" id="IPR000086">
    <property type="entry name" value="NUDIX_hydrolase_dom"/>
</dbReference>
<dbReference type="PROSITE" id="PS00893">
    <property type="entry name" value="NUDIX_BOX"/>
    <property type="match status" value="1"/>
</dbReference>
<organism evidence="5 6">
    <name type="scientific">Calidithermus terrae</name>
    <dbReference type="NCBI Taxonomy" id="1408545"/>
    <lineage>
        <taxon>Bacteria</taxon>
        <taxon>Thermotogati</taxon>
        <taxon>Deinococcota</taxon>
        <taxon>Deinococci</taxon>
        <taxon>Thermales</taxon>
        <taxon>Thermaceae</taxon>
        <taxon>Calidithermus</taxon>
    </lineage>
</organism>
<proteinExistence type="inferred from homology"/>
<dbReference type="PROSITE" id="PS51462">
    <property type="entry name" value="NUDIX"/>
    <property type="match status" value="1"/>
</dbReference>
<dbReference type="GO" id="GO:0016787">
    <property type="term" value="F:hydrolase activity"/>
    <property type="evidence" value="ECO:0007669"/>
    <property type="project" value="UniProtKB-KW"/>
</dbReference>
<dbReference type="InterPro" id="IPR020476">
    <property type="entry name" value="Nudix_hydrolase"/>
</dbReference>
<keyword evidence="2 3" id="KW-0378">Hydrolase</keyword>
<dbReference type="PANTHER" id="PTHR43046">
    <property type="entry name" value="GDP-MANNOSE MANNOSYL HYDROLASE"/>
    <property type="match status" value="1"/>
</dbReference>